<evidence type="ECO:0000313" key="3">
    <source>
        <dbReference type="EMBL" id="NMG83421.1"/>
    </source>
</evidence>
<name>A0A848DB29_9EURY</name>
<dbReference type="CDD" id="cd05403">
    <property type="entry name" value="NT_KNTase_like"/>
    <property type="match status" value="1"/>
</dbReference>
<dbReference type="EMBL" id="WNEG01000081">
    <property type="protein sequence ID" value="NMG83421.1"/>
    <property type="molecule type" value="Genomic_DNA"/>
</dbReference>
<organism evidence="3 4">
    <name type="scientific">Candidatus Ethanoperedens thermophilum</name>
    <dbReference type="NCBI Taxonomy" id="2766897"/>
    <lineage>
        <taxon>Archaea</taxon>
        <taxon>Methanobacteriati</taxon>
        <taxon>Methanobacteriota</taxon>
        <taxon>Stenosarchaea group</taxon>
        <taxon>Methanomicrobia</taxon>
        <taxon>Methanosarcinales</taxon>
        <taxon>Methanosarcinales incertae sedis</taxon>
        <taxon>GOM Arc I cluster</taxon>
        <taxon>Candidatus Ethanoperedens</taxon>
    </lineage>
</organism>
<dbReference type="InterPro" id="IPR041633">
    <property type="entry name" value="Polbeta"/>
</dbReference>
<dbReference type="Pfam" id="PF18765">
    <property type="entry name" value="Polbeta"/>
    <property type="match status" value="1"/>
</dbReference>
<sequence>MNMQIKEEREKELERELERVTKVLRKDKEIRLVMLFGSLARGDVSGKSDIDLIIIKNTKKKFLDRLDEIYSTLVPNVALDILVYTPKEFKAMKSRSFIMNAMKEGKILHEA</sequence>
<dbReference type="GO" id="GO:0016740">
    <property type="term" value="F:transferase activity"/>
    <property type="evidence" value="ECO:0007669"/>
    <property type="project" value="UniProtKB-KW"/>
</dbReference>
<feature type="coiled-coil region" evidence="1">
    <location>
        <begin position="3"/>
        <end position="30"/>
    </location>
</feature>
<keyword evidence="1" id="KW-0175">Coiled coil</keyword>
<accession>A0A848DB29</accession>
<dbReference type="Gene3D" id="3.30.460.10">
    <property type="entry name" value="Beta Polymerase, domain 2"/>
    <property type="match status" value="1"/>
</dbReference>
<evidence type="ECO:0000256" key="1">
    <source>
        <dbReference type="SAM" id="Coils"/>
    </source>
</evidence>
<evidence type="ECO:0000313" key="4">
    <source>
        <dbReference type="Proteomes" id="UP000606580"/>
    </source>
</evidence>
<feature type="domain" description="Polymerase beta nucleotidyltransferase" evidence="2">
    <location>
        <begin position="18"/>
        <end position="110"/>
    </location>
</feature>
<gene>
    <name evidence="3" type="ORF">GIS02_04360</name>
</gene>
<dbReference type="InterPro" id="IPR043519">
    <property type="entry name" value="NT_sf"/>
</dbReference>
<reference evidence="3" key="1">
    <citation type="journal article" date="2020" name="MBio">
        <title>'Candidatus Ethanoperedens,' a Thermophilic Genus of Archaea Mediating the Anaerobic Oxidation of Ethane.</title>
        <authorList>
            <person name="Hahn C.J."/>
            <person name="Laso-Perez R."/>
            <person name="Vulcano F."/>
            <person name="Vaziourakis K.M."/>
            <person name="Stokke R."/>
            <person name="Steen I.H."/>
            <person name="Teske A."/>
            <person name="Boetius A."/>
            <person name="Liebeke M."/>
            <person name="Amann R."/>
            <person name="Knittel K."/>
            <person name="Wegener G."/>
        </authorList>
    </citation>
    <scope>NUCLEOTIDE SEQUENCE</scope>
    <source>
        <strain evidence="3">GoM-Arc1-LC-WB58</strain>
    </source>
</reference>
<keyword evidence="3" id="KW-0808">Transferase</keyword>
<protein>
    <submittedName>
        <fullName evidence="3">Nucleotidyltransferase domain-containing protein</fullName>
    </submittedName>
</protein>
<dbReference type="Proteomes" id="UP000606580">
    <property type="component" value="Unassembled WGS sequence"/>
</dbReference>
<dbReference type="SUPFAM" id="SSF81301">
    <property type="entry name" value="Nucleotidyltransferase"/>
    <property type="match status" value="1"/>
</dbReference>
<dbReference type="PANTHER" id="PTHR43449:SF3">
    <property type="entry name" value="POLYMERASE NUCLEOTIDYL TRANSFERASE DOMAIN-CONTAINING PROTEIN"/>
    <property type="match status" value="1"/>
</dbReference>
<evidence type="ECO:0000259" key="2">
    <source>
        <dbReference type="Pfam" id="PF18765"/>
    </source>
</evidence>
<dbReference type="PANTHER" id="PTHR43449">
    <property type="entry name" value="NUCLEOTIDYLTRANSFERASE"/>
    <property type="match status" value="1"/>
</dbReference>
<dbReference type="AlphaFoldDB" id="A0A848DB29"/>
<proteinExistence type="predicted"/>
<comment type="caution">
    <text evidence="3">The sequence shown here is derived from an EMBL/GenBank/DDBJ whole genome shotgun (WGS) entry which is preliminary data.</text>
</comment>